<reference evidence="3" key="1">
    <citation type="journal article" date="2005" name="Nature">
        <title>The map-based sequence of the rice genome.</title>
        <authorList>
            <consortium name="International rice genome sequencing project (IRGSP)"/>
            <person name="Matsumoto T."/>
            <person name="Wu J."/>
            <person name="Kanamori H."/>
            <person name="Katayose Y."/>
            <person name="Fujisawa M."/>
            <person name="Namiki N."/>
            <person name="Mizuno H."/>
            <person name="Yamamoto K."/>
            <person name="Antonio B.A."/>
            <person name="Baba T."/>
            <person name="Sakata K."/>
            <person name="Nagamura Y."/>
            <person name="Aoki H."/>
            <person name="Arikawa K."/>
            <person name="Arita K."/>
            <person name="Bito T."/>
            <person name="Chiden Y."/>
            <person name="Fujitsuka N."/>
            <person name="Fukunaka R."/>
            <person name="Hamada M."/>
            <person name="Harada C."/>
            <person name="Hayashi A."/>
            <person name="Hijishita S."/>
            <person name="Honda M."/>
            <person name="Hosokawa S."/>
            <person name="Ichikawa Y."/>
            <person name="Idonuma A."/>
            <person name="Iijima M."/>
            <person name="Ikeda M."/>
            <person name="Ikeno M."/>
            <person name="Ito K."/>
            <person name="Ito S."/>
            <person name="Ito T."/>
            <person name="Ito Y."/>
            <person name="Ito Y."/>
            <person name="Iwabuchi A."/>
            <person name="Kamiya K."/>
            <person name="Karasawa W."/>
            <person name="Kurita K."/>
            <person name="Katagiri S."/>
            <person name="Kikuta A."/>
            <person name="Kobayashi H."/>
            <person name="Kobayashi N."/>
            <person name="Machita K."/>
            <person name="Maehara T."/>
            <person name="Masukawa M."/>
            <person name="Mizubayashi T."/>
            <person name="Mukai Y."/>
            <person name="Nagasaki H."/>
            <person name="Nagata Y."/>
            <person name="Naito S."/>
            <person name="Nakashima M."/>
            <person name="Nakama Y."/>
            <person name="Nakamichi Y."/>
            <person name="Nakamura M."/>
            <person name="Meguro A."/>
            <person name="Negishi M."/>
            <person name="Ohta I."/>
            <person name="Ohta T."/>
            <person name="Okamoto M."/>
            <person name="Ono N."/>
            <person name="Saji S."/>
            <person name="Sakaguchi M."/>
            <person name="Sakai K."/>
            <person name="Shibata M."/>
            <person name="Shimokawa T."/>
            <person name="Song J."/>
            <person name="Takazaki Y."/>
            <person name="Terasawa K."/>
            <person name="Tsugane M."/>
            <person name="Tsuji K."/>
            <person name="Ueda S."/>
            <person name="Waki K."/>
            <person name="Yamagata H."/>
            <person name="Yamamoto M."/>
            <person name="Yamamoto S."/>
            <person name="Yamane H."/>
            <person name="Yoshiki S."/>
            <person name="Yoshihara R."/>
            <person name="Yukawa K."/>
            <person name="Zhong H."/>
            <person name="Yano M."/>
            <person name="Yuan Q."/>
            <person name="Ouyang S."/>
            <person name="Liu J."/>
            <person name="Jones K.M."/>
            <person name="Gansberger K."/>
            <person name="Moffat K."/>
            <person name="Hill J."/>
            <person name="Bera J."/>
            <person name="Fadrosh D."/>
            <person name="Jin S."/>
            <person name="Johri S."/>
            <person name="Kim M."/>
            <person name="Overton L."/>
            <person name="Reardon M."/>
            <person name="Tsitrin T."/>
            <person name="Vuong H."/>
            <person name="Weaver B."/>
            <person name="Ciecko A."/>
            <person name="Tallon L."/>
            <person name="Jackson J."/>
            <person name="Pai G."/>
            <person name="Aken S.V."/>
            <person name="Utterback T."/>
            <person name="Reidmuller S."/>
            <person name="Feldblyum T."/>
            <person name="Hsiao J."/>
            <person name="Zismann V."/>
            <person name="Iobst S."/>
            <person name="de Vazeille A.R."/>
            <person name="Buell C.R."/>
            <person name="Ying K."/>
            <person name="Li Y."/>
            <person name="Lu T."/>
            <person name="Huang Y."/>
            <person name="Zhao Q."/>
            <person name="Feng Q."/>
            <person name="Zhang L."/>
            <person name="Zhu J."/>
            <person name="Weng Q."/>
            <person name="Mu J."/>
            <person name="Lu Y."/>
            <person name="Fan D."/>
            <person name="Liu Y."/>
            <person name="Guan J."/>
            <person name="Zhang Y."/>
            <person name="Yu S."/>
            <person name="Liu X."/>
            <person name="Zhang Y."/>
            <person name="Hong G."/>
            <person name="Han B."/>
            <person name="Choisne N."/>
            <person name="Demange N."/>
            <person name="Orjeda G."/>
            <person name="Samain S."/>
            <person name="Cattolico L."/>
            <person name="Pelletier E."/>
            <person name="Couloux A."/>
            <person name="Segurens B."/>
            <person name="Wincker P."/>
            <person name="D'Hont A."/>
            <person name="Scarpelli C."/>
            <person name="Weissenbach J."/>
            <person name="Salanoubat M."/>
            <person name="Quetier F."/>
            <person name="Yu Y."/>
            <person name="Kim H.R."/>
            <person name="Rambo T."/>
            <person name="Currie J."/>
            <person name="Collura K."/>
            <person name="Luo M."/>
            <person name="Yang T."/>
            <person name="Ammiraju J.S.S."/>
            <person name="Engler F."/>
            <person name="Soderlund C."/>
            <person name="Wing R.A."/>
            <person name="Palmer L.E."/>
            <person name="de la Bastide M."/>
            <person name="Spiegel L."/>
            <person name="Nascimento L."/>
            <person name="Zutavern T."/>
            <person name="O'Shaughnessy A."/>
            <person name="Dike S."/>
            <person name="Dedhia N."/>
            <person name="Preston R."/>
            <person name="Balija V."/>
            <person name="McCombie W.R."/>
            <person name="Chow T."/>
            <person name="Chen H."/>
            <person name="Chung M."/>
            <person name="Chen C."/>
            <person name="Shaw J."/>
            <person name="Wu H."/>
            <person name="Hsiao K."/>
            <person name="Chao Y."/>
            <person name="Chu M."/>
            <person name="Cheng C."/>
            <person name="Hour A."/>
            <person name="Lee P."/>
            <person name="Lin S."/>
            <person name="Lin Y."/>
            <person name="Liou J."/>
            <person name="Liu S."/>
            <person name="Hsing Y."/>
            <person name="Raghuvanshi S."/>
            <person name="Mohanty A."/>
            <person name="Bharti A.K."/>
            <person name="Gaur A."/>
            <person name="Gupta V."/>
            <person name="Kumar D."/>
            <person name="Ravi V."/>
            <person name="Vij S."/>
            <person name="Kapur A."/>
            <person name="Khurana P."/>
            <person name="Khurana P."/>
            <person name="Khurana J.P."/>
            <person name="Tyagi A.K."/>
            <person name="Gaikwad K."/>
            <person name="Singh A."/>
            <person name="Dalal V."/>
            <person name="Srivastava S."/>
            <person name="Dixit A."/>
            <person name="Pal A.K."/>
            <person name="Ghazi I.A."/>
            <person name="Yadav M."/>
            <person name="Pandit A."/>
            <person name="Bhargava A."/>
            <person name="Sureshbabu K."/>
            <person name="Batra K."/>
            <person name="Sharma T.R."/>
            <person name="Mohapatra T."/>
            <person name="Singh N.K."/>
            <person name="Messing J."/>
            <person name="Nelson A.B."/>
            <person name="Fuks G."/>
            <person name="Kavchok S."/>
            <person name="Keizer G."/>
            <person name="Linton E."/>
            <person name="Llaca V."/>
            <person name="Song R."/>
            <person name="Tanyolac B."/>
            <person name="Young S."/>
            <person name="Ho-Il K."/>
            <person name="Hahn J.H."/>
            <person name="Sangsakoo G."/>
            <person name="Vanavichit A."/>
            <person name="de Mattos Luiz.A.T."/>
            <person name="Zimmer P.D."/>
            <person name="Malone G."/>
            <person name="Dellagostin O."/>
            <person name="de Oliveira A.C."/>
            <person name="Bevan M."/>
            <person name="Bancroft I."/>
            <person name="Minx P."/>
            <person name="Cordum H."/>
            <person name="Wilson R."/>
            <person name="Cheng Z."/>
            <person name="Jin W."/>
            <person name="Jiang J."/>
            <person name="Leong S.A."/>
            <person name="Iwama H."/>
            <person name="Gojobori T."/>
            <person name="Itoh T."/>
            <person name="Niimura Y."/>
            <person name="Fujii Y."/>
            <person name="Habara T."/>
            <person name="Sakai H."/>
            <person name="Sato Y."/>
            <person name="Wilson G."/>
            <person name="Kumar K."/>
            <person name="McCouch S."/>
            <person name="Juretic N."/>
            <person name="Hoen D."/>
            <person name="Wright S."/>
            <person name="Bruskiewich R."/>
            <person name="Bureau T."/>
            <person name="Miyao A."/>
            <person name="Hirochika H."/>
            <person name="Nishikawa T."/>
            <person name="Kadowaki K."/>
            <person name="Sugiura M."/>
            <person name="Burr B."/>
            <person name="Sasaki T."/>
        </authorList>
    </citation>
    <scope>NUCLEOTIDE SEQUENCE [LARGE SCALE GENOMIC DNA]</scope>
    <source>
        <strain evidence="3">cv. Nipponbare</strain>
    </source>
</reference>
<name>Q10A22_ORYSJ</name>
<organism evidence="2 3">
    <name type="scientific">Oryza sativa subsp. japonica</name>
    <name type="common">Rice</name>
    <dbReference type="NCBI Taxonomy" id="39947"/>
    <lineage>
        <taxon>Eukaryota</taxon>
        <taxon>Viridiplantae</taxon>
        <taxon>Streptophyta</taxon>
        <taxon>Embryophyta</taxon>
        <taxon>Tracheophyta</taxon>
        <taxon>Spermatophyta</taxon>
        <taxon>Magnoliopsida</taxon>
        <taxon>Liliopsida</taxon>
        <taxon>Poales</taxon>
        <taxon>Poaceae</taxon>
        <taxon>BOP clade</taxon>
        <taxon>Oryzoideae</taxon>
        <taxon>Oryzeae</taxon>
        <taxon>Oryzinae</taxon>
        <taxon>Oryza</taxon>
        <taxon>Oryza sativa</taxon>
    </lineage>
</organism>
<feature type="region of interest" description="Disordered" evidence="1">
    <location>
        <begin position="182"/>
        <end position="235"/>
    </location>
</feature>
<proteinExistence type="predicted"/>
<reference evidence="3" key="2">
    <citation type="journal article" date="2008" name="Nucleic Acids Res.">
        <title>The rice annotation project database (RAP-DB): 2008 update.</title>
        <authorList>
            <consortium name="The rice annotation project (RAP)"/>
        </authorList>
    </citation>
    <scope>GENOME REANNOTATION</scope>
    <source>
        <strain evidence="3">cv. Nipponbare</strain>
    </source>
</reference>
<evidence type="ECO:0000313" key="2">
    <source>
        <dbReference type="EMBL" id="AAM01171.2"/>
    </source>
</evidence>
<dbReference type="Proteomes" id="UP000000763">
    <property type="component" value="Chromosome 10"/>
</dbReference>
<accession>Q10A22</accession>
<sequence>MRRQLPCLFKQSGSSSSHHDESSTGSLADVSMDDVDAPRRLLNDADLDLVDDRERQAYYMLSDREYAHTREYSPELLKRIGVENVVIPGARTTEMTCSRAYRYVMYIEGCRERCHSRPKTTLRNGPRNFRRGFLLIPWNSHRRECAYLMGFWVRVLKSAYFVKQTLLINAPRLLRHRKEPYLRQSSSISGDPPAAMDLGKSTSTSATLKKLQEEGALPGREKAEREAAVSDVPEESVSVEEDSEAFAEAQGNGEKFVGVAGESIASGFEGEIMMQERCTVWYTSGQSKTIRIAVPAVMGELSNVATSLKEKVVQEASDAATTSGGKTPTKARKFLSVLGNRRKAETPLASDVFPPPARRQRIVTVGEKEAKSKAARGKSGGTSSASAVTASTDVVPVVGSREATPSGSVGDPVGGRGLSEAVLTWEELHVEMGRLLEAGARGVGCEVSEVRAETVAANARAERPARELAEAREDLTKMRELVAGNECQRKGLEDCMSELGITSPRSEVRCGSPTPVSTNSPRSAALSPRFR</sequence>
<dbReference type="EMBL" id="AC113336">
    <property type="protein sequence ID" value="AAM01171.2"/>
    <property type="molecule type" value="Genomic_DNA"/>
</dbReference>
<protein>
    <submittedName>
        <fullName evidence="2">Uncharacterized protein</fullName>
    </submittedName>
</protein>
<feature type="region of interest" description="Disordered" evidence="1">
    <location>
        <begin position="502"/>
        <end position="531"/>
    </location>
</feature>
<evidence type="ECO:0000256" key="1">
    <source>
        <dbReference type="SAM" id="MobiDB-lite"/>
    </source>
</evidence>
<feature type="region of interest" description="Disordered" evidence="1">
    <location>
        <begin position="366"/>
        <end position="391"/>
    </location>
</feature>
<gene>
    <name evidence="2" type="ORF">OSJNBa0011A24.18</name>
</gene>
<feature type="compositionally biased region" description="Basic and acidic residues" evidence="1">
    <location>
        <begin position="219"/>
        <end position="228"/>
    </location>
</feature>
<feature type="compositionally biased region" description="Low complexity" evidence="1">
    <location>
        <begin position="381"/>
        <end position="391"/>
    </location>
</feature>
<evidence type="ECO:0000313" key="3">
    <source>
        <dbReference type="Proteomes" id="UP000000763"/>
    </source>
</evidence>
<feature type="region of interest" description="Disordered" evidence="1">
    <location>
        <begin position="1"/>
        <end position="30"/>
    </location>
</feature>
<dbReference type="AlphaFoldDB" id="Q10A22"/>